<comment type="caution">
    <text evidence="11">The sequence shown here is derived from an EMBL/GenBank/DDBJ whole genome shotgun (WGS) entry which is preliminary data.</text>
</comment>
<dbReference type="GO" id="GO:0051117">
    <property type="term" value="F:ATPase binding"/>
    <property type="evidence" value="ECO:0007669"/>
    <property type="project" value="TreeGrafter"/>
</dbReference>
<keyword evidence="10" id="KW-0175">Coiled coil</keyword>
<evidence type="ECO:0000256" key="3">
    <source>
        <dbReference type="ARBA" id="ARBA00022448"/>
    </source>
</evidence>
<protein>
    <recommendedName>
        <fullName evidence="9">V-type proton ATPase subunit a</fullName>
    </recommendedName>
</protein>
<evidence type="ECO:0000256" key="9">
    <source>
        <dbReference type="RuleBase" id="RU361189"/>
    </source>
</evidence>
<feature type="transmembrane region" description="Helical" evidence="9">
    <location>
        <begin position="394"/>
        <end position="422"/>
    </location>
</feature>
<comment type="function">
    <text evidence="9">Essential component of the vacuolar proton pump (V-ATPase), a multimeric enzyme that catalyzes the translocation of protons across the membranes. Required for assembly and activity of the V-ATPase.</text>
</comment>
<proteinExistence type="inferred from homology"/>
<comment type="similarity">
    <text evidence="2 9">Belongs to the V-ATPase 116 kDa subunit family.</text>
</comment>
<keyword evidence="8 9" id="KW-0472">Membrane</keyword>
<evidence type="ECO:0000256" key="1">
    <source>
        <dbReference type="ARBA" id="ARBA00004141"/>
    </source>
</evidence>
<dbReference type="PANTHER" id="PTHR11629">
    <property type="entry name" value="VACUOLAR PROTON ATPASES"/>
    <property type="match status" value="1"/>
</dbReference>
<keyword evidence="7 9" id="KW-0406">Ion transport</keyword>
<keyword evidence="3 9" id="KW-0813">Transport</keyword>
<dbReference type="GO" id="GO:0005886">
    <property type="term" value="C:plasma membrane"/>
    <property type="evidence" value="ECO:0007669"/>
    <property type="project" value="TreeGrafter"/>
</dbReference>
<evidence type="ECO:0000256" key="6">
    <source>
        <dbReference type="ARBA" id="ARBA00022989"/>
    </source>
</evidence>
<feature type="transmembrane region" description="Helical" evidence="9">
    <location>
        <begin position="644"/>
        <end position="663"/>
    </location>
</feature>
<feature type="coiled-coil region" evidence="10">
    <location>
        <begin position="35"/>
        <end position="119"/>
    </location>
</feature>
<gene>
    <name evidence="11" type="ORF">BJG266_LOCUS7851</name>
</gene>
<evidence type="ECO:0000256" key="7">
    <source>
        <dbReference type="ARBA" id="ARBA00023065"/>
    </source>
</evidence>
<sequence>MTLCQLFLQPDAAYSCISELGELGIVQFRDLNPNVNSFQRKYVNEVRRCEEMERKLRFLETEIKKDELPIYDPEDNPDAPKPREMIDLEATFEKLDHELKEINTNADALLRNFNELTELKHNLTMTQGFFDDAEMAFTPAHNRNQRDSDDDQVQLLYEYSMISHNKLGFITGVVPRERMVAFERMLWRVCRGNVFLRQAEIPELIEDPVSGEKLHKTVFVVFFQGEQLKNRVQKICEGFRANIYPCPENPHERRELAMGVMTRLEDLTVVLSQTQDHRQRVLAATSRNLRTWQIKVKKIKAIYHTMNMFNNDVARKCLIAECWAPVSELDRIQLALRKGSEASGGGTVSSVLNRMVTREQPPTHHKLNKFTQGFQNLVDAYGVATYREINPMPFVLITFPFLFAVMFGDAGHGILVTIFALWMVLKERSLKDKWRNQEVWTIFFGGRYIILLMGIFSIYTGIIYNDVFSKSLNIFGSSWRVRFGDDTLAKHDSVMLEPTPYNYTRSGDYRQMFSGTPYPIGLDPVWQLADNKITYTNSVKMKFAIIIGITQMGFGLFLSLWNHLHFNHRHAIYLEFLPQIIFLACIFFYLIILIFYKWTSFDGSKATDAPSLLIHLINMILFSYKTDPPSAAVFYTGQKQFQTFLILLAVLCVPWMLLGKPIYRIVMNKRRANRGVVLDADVRDTDTEDMLDDEHSHQQHHQHEVEMSEVWVEQGIHTIEYFLGCISHTASYLRLWALSLAHAQLSEVLWHMILHLGLSMNGYGGAIASFFVFMPWSSLTVFILLLMEGLSAFLHALRLHWVEFQSKFYKGEGYPFVPFSFRLLLDEAPVEA</sequence>
<dbReference type="PANTHER" id="PTHR11629:SF63">
    <property type="entry name" value="V-TYPE PROTON ATPASE SUBUNIT A"/>
    <property type="match status" value="1"/>
</dbReference>
<dbReference type="EMBL" id="CAJNOI010000024">
    <property type="protein sequence ID" value="CAF0851213.1"/>
    <property type="molecule type" value="Genomic_DNA"/>
</dbReference>
<dbReference type="GO" id="GO:0046961">
    <property type="term" value="F:proton-transporting ATPase activity, rotational mechanism"/>
    <property type="evidence" value="ECO:0007669"/>
    <property type="project" value="InterPro"/>
</dbReference>
<evidence type="ECO:0000313" key="12">
    <source>
        <dbReference type="Proteomes" id="UP000663877"/>
    </source>
</evidence>
<evidence type="ECO:0000256" key="4">
    <source>
        <dbReference type="ARBA" id="ARBA00022692"/>
    </source>
</evidence>
<reference evidence="11" key="1">
    <citation type="submission" date="2021-02" db="EMBL/GenBank/DDBJ databases">
        <authorList>
            <person name="Nowell W R."/>
        </authorList>
    </citation>
    <scope>NUCLEOTIDE SEQUENCE</scope>
</reference>
<name>A0A813W1T9_9BILA</name>
<evidence type="ECO:0000256" key="10">
    <source>
        <dbReference type="SAM" id="Coils"/>
    </source>
</evidence>
<keyword evidence="5 9" id="KW-0375">Hydrogen ion transport</keyword>
<dbReference type="GO" id="GO:0000220">
    <property type="term" value="C:vacuolar proton-transporting V-type ATPase, V0 domain"/>
    <property type="evidence" value="ECO:0007669"/>
    <property type="project" value="InterPro"/>
</dbReference>
<feature type="transmembrane region" description="Helical" evidence="9">
    <location>
        <begin position="576"/>
        <end position="596"/>
    </location>
</feature>
<organism evidence="11 12">
    <name type="scientific">Adineta steineri</name>
    <dbReference type="NCBI Taxonomy" id="433720"/>
    <lineage>
        <taxon>Eukaryota</taxon>
        <taxon>Metazoa</taxon>
        <taxon>Spiralia</taxon>
        <taxon>Gnathifera</taxon>
        <taxon>Rotifera</taxon>
        <taxon>Eurotatoria</taxon>
        <taxon>Bdelloidea</taxon>
        <taxon>Adinetida</taxon>
        <taxon>Adinetidae</taxon>
        <taxon>Adineta</taxon>
    </lineage>
</organism>
<feature type="transmembrane region" description="Helical" evidence="9">
    <location>
        <begin position="442"/>
        <end position="464"/>
    </location>
</feature>
<dbReference type="InterPro" id="IPR002490">
    <property type="entry name" value="V-ATPase_116kDa_su"/>
</dbReference>
<evidence type="ECO:0000256" key="2">
    <source>
        <dbReference type="ARBA" id="ARBA00009904"/>
    </source>
</evidence>
<comment type="subcellular location">
    <subcellularLocation>
        <location evidence="1">Membrane</location>
        <topology evidence="1">Multi-pass membrane protein</topology>
    </subcellularLocation>
</comment>
<feature type="transmembrane region" description="Helical" evidence="9">
    <location>
        <begin position="543"/>
        <end position="564"/>
    </location>
</feature>
<dbReference type="PIRSF" id="PIRSF001293">
    <property type="entry name" value="ATP6V0A1"/>
    <property type="match status" value="1"/>
</dbReference>
<keyword evidence="4 9" id="KW-0812">Transmembrane</keyword>
<dbReference type="AlphaFoldDB" id="A0A813W1T9"/>
<dbReference type="Proteomes" id="UP000663877">
    <property type="component" value="Unassembled WGS sequence"/>
</dbReference>
<accession>A0A813W1T9</accession>
<keyword evidence="6 9" id="KW-1133">Transmembrane helix</keyword>
<evidence type="ECO:0000256" key="8">
    <source>
        <dbReference type="ARBA" id="ARBA00023136"/>
    </source>
</evidence>
<evidence type="ECO:0000256" key="5">
    <source>
        <dbReference type="ARBA" id="ARBA00022781"/>
    </source>
</evidence>
<dbReference type="GO" id="GO:0007035">
    <property type="term" value="P:vacuolar acidification"/>
    <property type="evidence" value="ECO:0007669"/>
    <property type="project" value="TreeGrafter"/>
</dbReference>
<evidence type="ECO:0000313" key="11">
    <source>
        <dbReference type="EMBL" id="CAF0851213.1"/>
    </source>
</evidence>
<dbReference type="InterPro" id="IPR026028">
    <property type="entry name" value="V-type_ATPase_116kDa_su_euka"/>
</dbReference>
<dbReference type="Pfam" id="PF01496">
    <property type="entry name" value="V_ATPase_I"/>
    <property type="match status" value="1"/>
</dbReference>